<evidence type="ECO:0000259" key="2">
    <source>
        <dbReference type="Pfam" id="PF00857"/>
    </source>
</evidence>
<dbReference type="SUPFAM" id="SSF52499">
    <property type="entry name" value="Isochorismatase-like hydrolases"/>
    <property type="match status" value="1"/>
</dbReference>
<accession>A0A7C9RCY5</accession>
<evidence type="ECO:0000256" key="1">
    <source>
        <dbReference type="ARBA" id="ARBA00022801"/>
    </source>
</evidence>
<dbReference type="AlphaFoldDB" id="A0A7C9RCY5"/>
<dbReference type="PANTHER" id="PTHR43540:SF16">
    <property type="entry name" value="ISOCHORISMATASE-LIKE DOMAIN-CONTAINING PROTEIN"/>
    <property type="match status" value="1"/>
</dbReference>
<dbReference type="GO" id="GO:0016787">
    <property type="term" value="F:hydrolase activity"/>
    <property type="evidence" value="ECO:0007669"/>
    <property type="project" value="UniProtKB-KW"/>
</dbReference>
<comment type="caution">
    <text evidence="3">The sequence shown here is derived from an EMBL/GenBank/DDBJ whole genome shotgun (WGS) entry which is preliminary data.</text>
</comment>
<dbReference type="InterPro" id="IPR036380">
    <property type="entry name" value="Isochorismatase-like_sf"/>
</dbReference>
<gene>
    <name evidence="3" type="ORF">G4V63_02365</name>
</gene>
<keyword evidence="1 3" id="KW-0378">Hydrolase</keyword>
<dbReference type="InterPro" id="IPR000868">
    <property type="entry name" value="Isochorismatase-like_dom"/>
</dbReference>
<evidence type="ECO:0000313" key="4">
    <source>
        <dbReference type="Proteomes" id="UP000480266"/>
    </source>
</evidence>
<protein>
    <submittedName>
        <fullName evidence="3">Cysteine hydrolase</fullName>
    </submittedName>
</protein>
<sequence>MTQSYDPKTTALLCIDFYNDFLSEGGKLWPMVKTIATELKLLDNLRTIVKTTREAGITVFHVPHHRWEPGDLQNWKNATPYQLSGMERQIFAKGTWGGEFHDDFKVQPGDVVATEHWASSGFPNTDLDIQLKRHGKEKIILVGLLANTCLEATGRIGMELGYHVTLVRDATAARTPEAMHAAMNINGPTYAHAILTTDELIGAMKA</sequence>
<feature type="domain" description="Isochorismatase-like" evidence="2">
    <location>
        <begin position="10"/>
        <end position="184"/>
    </location>
</feature>
<organism evidence="3 4">
    <name type="scientific">Candidatus Afipia apatlaquensis</name>
    <dbReference type="NCBI Taxonomy" id="2712852"/>
    <lineage>
        <taxon>Bacteria</taxon>
        <taxon>Pseudomonadati</taxon>
        <taxon>Pseudomonadota</taxon>
        <taxon>Alphaproteobacteria</taxon>
        <taxon>Hyphomicrobiales</taxon>
        <taxon>Nitrobacteraceae</taxon>
        <taxon>Afipia</taxon>
    </lineage>
</organism>
<dbReference type="Pfam" id="PF00857">
    <property type="entry name" value="Isochorismatase"/>
    <property type="match status" value="1"/>
</dbReference>
<dbReference type="CDD" id="cd00431">
    <property type="entry name" value="cysteine_hydrolases"/>
    <property type="match status" value="1"/>
</dbReference>
<evidence type="ECO:0000313" key="3">
    <source>
        <dbReference type="EMBL" id="NGX94117.1"/>
    </source>
</evidence>
<dbReference type="Gene3D" id="3.40.50.850">
    <property type="entry name" value="Isochorismatase-like"/>
    <property type="match status" value="1"/>
</dbReference>
<dbReference type="Proteomes" id="UP000480266">
    <property type="component" value="Unassembled WGS sequence"/>
</dbReference>
<name>A0A7C9RCY5_9BRAD</name>
<reference evidence="3" key="1">
    <citation type="submission" date="2020-02" db="EMBL/GenBank/DDBJ databases">
        <title>Draft genome sequence of Candidatus Afipia apatlaquensis IBT-C3, a potential strain for decolorization of textile dyes.</title>
        <authorList>
            <person name="Sanchez-Reyes A."/>
            <person name="Breton-Deval L."/>
            <person name="Mangelson H."/>
            <person name="Sanchez-Flores A."/>
        </authorList>
    </citation>
    <scope>NUCLEOTIDE SEQUENCE [LARGE SCALE GENOMIC DNA]</scope>
    <source>
        <strain evidence="3">IBT-C3</strain>
    </source>
</reference>
<dbReference type="PANTHER" id="PTHR43540">
    <property type="entry name" value="PEROXYUREIDOACRYLATE/UREIDOACRYLATE AMIDOHYDROLASE-RELATED"/>
    <property type="match status" value="1"/>
</dbReference>
<proteinExistence type="predicted"/>
<dbReference type="InterPro" id="IPR050272">
    <property type="entry name" value="Isochorismatase-like_hydrls"/>
</dbReference>
<keyword evidence="4" id="KW-1185">Reference proteome</keyword>
<dbReference type="EMBL" id="JAAMRR010000127">
    <property type="protein sequence ID" value="NGX94117.1"/>
    <property type="molecule type" value="Genomic_DNA"/>
</dbReference>